<dbReference type="GeneID" id="82150702"/>
<dbReference type="AlphaFoldDB" id="A0A4Z0V0V2"/>
<dbReference type="SUPFAM" id="SSF50104">
    <property type="entry name" value="Translation proteins SH3-like domain"/>
    <property type="match status" value="1"/>
</dbReference>
<evidence type="ECO:0000313" key="5">
    <source>
        <dbReference type="EMBL" id="TGG36739.1"/>
    </source>
</evidence>
<feature type="domain" description="KOW" evidence="4">
    <location>
        <begin position="146"/>
        <end position="173"/>
    </location>
</feature>
<dbReference type="PANTHER" id="PTHR30265:SF4">
    <property type="entry name" value="KOW MOTIF FAMILY PROTEIN, EXPRESSED"/>
    <property type="match status" value="1"/>
</dbReference>
<dbReference type="GO" id="GO:0005840">
    <property type="term" value="C:ribosome"/>
    <property type="evidence" value="ECO:0007669"/>
    <property type="project" value="InterPro"/>
</dbReference>
<keyword evidence="1" id="KW-0889">Transcription antitermination</keyword>
<dbReference type="InterPro" id="IPR005825">
    <property type="entry name" value="Ribosomal_uL24_CS"/>
</dbReference>
<comment type="caution">
    <text evidence="5">The sequence shown here is derived from an EMBL/GenBank/DDBJ whole genome shotgun (WGS) entry which is preliminary data.</text>
</comment>
<keyword evidence="2" id="KW-0805">Transcription regulation</keyword>
<dbReference type="EMBL" id="SJSA01000002">
    <property type="protein sequence ID" value="TGG36739.1"/>
    <property type="molecule type" value="Genomic_DNA"/>
</dbReference>
<sequence>MLFCQMASESKDTSVAAVLPGVGDAVGVSSPKWYVAVVNNNSEKSVRDKLTSLGHTSYVATQEQVKVWKNGRRARSEQVVIRSVVFVRCSEPERRLIVSYPFIKRFMTDRAATGTGRLAVIPEPQMQTLRFILGNSDTPVSIEERAFRRGDRVRVVRGGLRGLEGEIVDLTGGDSELLIELSVLGCARLRIDRLNVEAAV</sequence>
<dbReference type="GO" id="GO:0031564">
    <property type="term" value="P:transcription antitermination"/>
    <property type="evidence" value="ECO:0007669"/>
    <property type="project" value="UniProtKB-KW"/>
</dbReference>
<keyword evidence="6" id="KW-1185">Reference proteome</keyword>
<dbReference type="InterPro" id="IPR008991">
    <property type="entry name" value="Translation_prot_SH3-like_sf"/>
</dbReference>
<protein>
    <submittedName>
        <fullName evidence="5">UpxY family transcription antiterminator</fullName>
    </submittedName>
</protein>
<evidence type="ECO:0000259" key="4">
    <source>
        <dbReference type="SMART" id="SM00739"/>
    </source>
</evidence>
<dbReference type="InterPro" id="IPR043425">
    <property type="entry name" value="NusG-like"/>
</dbReference>
<dbReference type="InterPro" id="IPR005824">
    <property type="entry name" value="KOW"/>
</dbReference>
<dbReference type="InterPro" id="IPR036735">
    <property type="entry name" value="NGN_dom_sf"/>
</dbReference>
<dbReference type="PANTHER" id="PTHR30265">
    <property type="entry name" value="RHO-INTERACTING TRANSCRIPTION TERMINATION FACTOR NUSG"/>
    <property type="match status" value="1"/>
</dbReference>
<dbReference type="Proteomes" id="UP000297635">
    <property type="component" value="Unassembled WGS sequence"/>
</dbReference>
<dbReference type="CDD" id="cd09895">
    <property type="entry name" value="NGN_SP_UpxY"/>
    <property type="match status" value="1"/>
</dbReference>
<dbReference type="SMART" id="SM00739">
    <property type="entry name" value="KOW"/>
    <property type="match status" value="1"/>
</dbReference>
<gene>
    <name evidence="5" type="ORF">EZ315_12970</name>
</gene>
<evidence type="ECO:0000256" key="1">
    <source>
        <dbReference type="ARBA" id="ARBA00022814"/>
    </source>
</evidence>
<evidence type="ECO:0000256" key="2">
    <source>
        <dbReference type="ARBA" id="ARBA00023015"/>
    </source>
</evidence>
<accession>A0A4Z0V0V2</accession>
<dbReference type="GO" id="GO:0006412">
    <property type="term" value="P:translation"/>
    <property type="evidence" value="ECO:0007669"/>
    <property type="project" value="InterPro"/>
</dbReference>
<name>A0A4Z0V0V2_9BACT</name>
<evidence type="ECO:0000313" key="6">
    <source>
        <dbReference type="Proteomes" id="UP000297635"/>
    </source>
</evidence>
<keyword evidence="3" id="KW-0804">Transcription</keyword>
<dbReference type="Gene3D" id="3.30.70.940">
    <property type="entry name" value="NusG, N-terminal domain"/>
    <property type="match status" value="1"/>
</dbReference>
<dbReference type="Pfam" id="PF02357">
    <property type="entry name" value="NusG"/>
    <property type="match status" value="1"/>
</dbReference>
<dbReference type="GO" id="GO:0003735">
    <property type="term" value="F:structural constituent of ribosome"/>
    <property type="evidence" value="ECO:0007669"/>
    <property type="project" value="InterPro"/>
</dbReference>
<dbReference type="PROSITE" id="PS01108">
    <property type="entry name" value="RIBOSOMAL_L24"/>
    <property type="match status" value="1"/>
</dbReference>
<dbReference type="InterPro" id="IPR006645">
    <property type="entry name" value="NGN-like_dom"/>
</dbReference>
<dbReference type="GO" id="GO:0006354">
    <property type="term" value="P:DNA-templated transcription elongation"/>
    <property type="evidence" value="ECO:0007669"/>
    <property type="project" value="InterPro"/>
</dbReference>
<organism evidence="5 6">
    <name type="scientific">Duncaniella freteri</name>
    <dbReference type="NCBI Taxonomy" id="2530391"/>
    <lineage>
        <taxon>Bacteria</taxon>
        <taxon>Pseudomonadati</taxon>
        <taxon>Bacteroidota</taxon>
        <taxon>Bacteroidia</taxon>
        <taxon>Bacteroidales</taxon>
        <taxon>Muribaculaceae</taxon>
        <taxon>Duncaniella</taxon>
    </lineage>
</organism>
<evidence type="ECO:0000256" key="3">
    <source>
        <dbReference type="ARBA" id="ARBA00023163"/>
    </source>
</evidence>
<dbReference type="RefSeq" id="WP_135472450.1">
    <property type="nucleotide sequence ID" value="NZ_CASJPC010000010.1"/>
</dbReference>
<reference evidence="5 6" key="1">
    <citation type="submission" date="2019-02" db="EMBL/GenBank/DDBJ databases">
        <title>Isolation and identification of novel species under the genus Muribaculum.</title>
        <authorList>
            <person name="Miyake S."/>
            <person name="Ding Y."/>
            <person name="Low A."/>
            <person name="Soh M."/>
            <person name="Seedorf H."/>
        </authorList>
    </citation>
    <scope>NUCLEOTIDE SEQUENCE [LARGE SCALE GENOMIC DNA]</scope>
    <source>
        <strain evidence="5 6">TLL-A3</strain>
    </source>
</reference>
<dbReference type="SUPFAM" id="SSF82679">
    <property type="entry name" value="N-utilization substance G protein NusG, N-terminal domain"/>
    <property type="match status" value="1"/>
</dbReference>
<proteinExistence type="predicted"/>
<dbReference type="NCBIfam" id="NF033644">
    <property type="entry name" value="antiterm_UpxY"/>
    <property type="match status" value="1"/>
</dbReference>